<evidence type="ECO:0000313" key="1">
    <source>
        <dbReference type="EMBL" id="ATA89050.1"/>
    </source>
</evidence>
<dbReference type="OrthoDB" id="597706at2"/>
<organism evidence="1 2">
    <name type="scientific">Capnocytophaga stomatis</name>
    <dbReference type="NCBI Taxonomy" id="1848904"/>
    <lineage>
        <taxon>Bacteria</taxon>
        <taxon>Pseudomonadati</taxon>
        <taxon>Bacteroidota</taxon>
        <taxon>Flavobacteriia</taxon>
        <taxon>Flavobacteriales</taxon>
        <taxon>Flavobacteriaceae</taxon>
        <taxon>Capnocytophaga</taxon>
    </lineage>
</organism>
<gene>
    <name evidence="1" type="ORF">CGC58_04560</name>
</gene>
<name>A0A250FVA9_9FLAO</name>
<dbReference type="RefSeq" id="WP_095895373.1">
    <property type="nucleotide sequence ID" value="NZ_CP022387.1"/>
</dbReference>
<reference evidence="2" key="1">
    <citation type="submission" date="2017-06" db="EMBL/GenBank/DDBJ databases">
        <title>Capnocytophaga spp. assemblies.</title>
        <authorList>
            <person name="Gulvik C.A."/>
        </authorList>
    </citation>
    <scope>NUCLEOTIDE SEQUENCE [LARGE SCALE GENOMIC DNA]</scope>
    <source>
        <strain evidence="2">H2177</strain>
    </source>
</reference>
<proteinExistence type="predicted"/>
<evidence type="ECO:0000313" key="2">
    <source>
        <dbReference type="Proteomes" id="UP000217348"/>
    </source>
</evidence>
<dbReference type="KEGG" id="csto:CGC58_04560"/>
<dbReference type="EMBL" id="CP022387">
    <property type="protein sequence ID" value="ATA89050.1"/>
    <property type="molecule type" value="Genomic_DNA"/>
</dbReference>
<dbReference type="AlphaFoldDB" id="A0A250FVA9"/>
<protein>
    <submittedName>
        <fullName evidence="1">Uncharacterized protein</fullName>
    </submittedName>
</protein>
<dbReference type="Proteomes" id="UP000217348">
    <property type="component" value="Chromosome"/>
</dbReference>
<sequence length="257" mass="29978">MTVLLLTGAINIEKNEVPFTKLKQTQERLRQYLNSIEYAIDNYETVSHIIFCENTLYEYDYSELQQKAKVKNKILEVLSFQGDFQKVKQQGKGYGEGEIIQYVLTHSKSVQEVDFFYKLTGRVLVKNFDYIHRKSKSPTHFTTYHFLDKGKSNYVTTVFYKISKSLYNEKLLNAHKSVQDHKGKFLEVVFYDNLKEEKIKNFPIIPQLLGVSGSTGKGYDVSNRRIWIESLINKIGFRDMILNNISQILLKVLTMAK</sequence>
<accession>A0A250FVA9</accession>